<keyword evidence="1" id="KW-0812">Transmembrane</keyword>
<evidence type="ECO:0000256" key="1">
    <source>
        <dbReference type="SAM" id="Phobius"/>
    </source>
</evidence>
<name>A0A0A8Z1C4_ARUDO</name>
<keyword evidence="1" id="KW-0472">Membrane</keyword>
<protein>
    <submittedName>
        <fullName evidence="2">Uncharacterized protein</fullName>
    </submittedName>
</protein>
<dbReference type="AlphaFoldDB" id="A0A0A8Z1C4"/>
<organism evidence="2">
    <name type="scientific">Arundo donax</name>
    <name type="common">Giant reed</name>
    <name type="synonym">Donax arundinaceus</name>
    <dbReference type="NCBI Taxonomy" id="35708"/>
    <lineage>
        <taxon>Eukaryota</taxon>
        <taxon>Viridiplantae</taxon>
        <taxon>Streptophyta</taxon>
        <taxon>Embryophyta</taxon>
        <taxon>Tracheophyta</taxon>
        <taxon>Spermatophyta</taxon>
        <taxon>Magnoliopsida</taxon>
        <taxon>Liliopsida</taxon>
        <taxon>Poales</taxon>
        <taxon>Poaceae</taxon>
        <taxon>PACMAD clade</taxon>
        <taxon>Arundinoideae</taxon>
        <taxon>Arundineae</taxon>
        <taxon>Arundo</taxon>
    </lineage>
</organism>
<feature type="transmembrane region" description="Helical" evidence="1">
    <location>
        <begin position="6"/>
        <end position="25"/>
    </location>
</feature>
<proteinExistence type="predicted"/>
<reference evidence="2" key="2">
    <citation type="journal article" date="2015" name="Data Brief">
        <title>Shoot transcriptome of the giant reed, Arundo donax.</title>
        <authorList>
            <person name="Barrero R.A."/>
            <person name="Guerrero F.D."/>
            <person name="Moolhuijzen P."/>
            <person name="Goolsby J.A."/>
            <person name="Tidwell J."/>
            <person name="Bellgard S.E."/>
            <person name="Bellgard M.I."/>
        </authorList>
    </citation>
    <scope>NUCLEOTIDE SEQUENCE</scope>
    <source>
        <tissue evidence="2">Shoot tissue taken approximately 20 cm above the soil surface</tissue>
    </source>
</reference>
<keyword evidence="1" id="KW-1133">Transmembrane helix</keyword>
<reference evidence="2" key="1">
    <citation type="submission" date="2014-09" db="EMBL/GenBank/DDBJ databases">
        <authorList>
            <person name="Magalhaes I.L.F."/>
            <person name="Oliveira U."/>
            <person name="Santos F.R."/>
            <person name="Vidigal T.H.D.A."/>
            <person name="Brescovit A.D."/>
            <person name="Santos A.J."/>
        </authorList>
    </citation>
    <scope>NUCLEOTIDE SEQUENCE</scope>
    <source>
        <tissue evidence="2">Shoot tissue taken approximately 20 cm above the soil surface</tissue>
    </source>
</reference>
<feature type="transmembrane region" description="Helical" evidence="1">
    <location>
        <begin position="37"/>
        <end position="63"/>
    </location>
</feature>
<evidence type="ECO:0000313" key="2">
    <source>
        <dbReference type="EMBL" id="JAD28642.1"/>
    </source>
</evidence>
<dbReference type="EMBL" id="GBRH01269253">
    <property type="protein sequence ID" value="JAD28642.1"/>
    <property type="molecule type" value="Transcribed_RNA"/>
</dbReference>
<sequence length="67" mass="7655">MPFSLALFICYNVASILRVSTIYCVQNSCSTMWITIVELYFCILVVLLSLPLCFVKFVTIYMFSGPQ</sequence>
<accession>A0A0A8Z1C4</accession>